<dbReference type="GO" id="GO:0015891">
    <property type="term" value="P:siderophore transport"/>
    <property type="evidence" value="ECO:0007669"/>
    <property type="project" value="InterPro"/>
</dbReference>
<keyword evidence="9 13" id="KW-0653">Protein transport</keyword>
<dbReference type="GO" id="GO:0031992">
    <property type="term" value="F:energy transducer activity"/>
    <property type="evidence" value="ECO:0007669"/>
    <property type="project" value="InterPro"/>
</dbReference>
<reference evidence="16" key="1">
    <citation type="submission" date="2024-06" db="EMBL/GenBank/DDBJ databases">
        <authorList>
            <person name="Coelho C."/>
            <person name="Bento M."/>
            <person name="Garcia E."/>
            <person name="Camelo A."/>
            <person name="Brandao I."/>
            <person name="Espirito Santo C."/>
            <person name="Trovao J."/>
            <person name="Verissimo A."/>
            <person name="Costa J."/>
            <person name="Tiago I."/>
        </authorList>
    </citation>
    <scope>NUCLEOTIDE SEQUENCE</scope>
    <source>
        <strain evidence="16">KWT182</strain>
    </source>
</reference>
<dbReference type="PRINTS" id="PR01374">
    <property type="entry name" value="TONBPROTEIN"/>
</dbReference>
<dbReference type="EMBL" id="CP157947">
    <property type="protein sequence ID" value="XBS68250.1"/>
    <property type="molecule type" value="Genomic_DNA"/>
</dbReference>
<evidence type="ECO:0000256" key="6">
    <source>
        <dbReference type="ARBA" id="ARBA00022519"/>
    </source>
</evidence>
<evidence type="ECO:0000256" key="1">
    <source>
        <dbReference type="ARBA" id="ARBA00004383"/>
    </source>
</evidence>
<dbReference type="InterPro" id="IPR003538">
    <property type="entry name" value="TonB"/>
</dbReference>
<dbReference type="PROSITE" id="PS52015">
    <property type="entry name" value="TONB_CTD"/>
    <property type="match status" value="1"/>
</dbReference>
<evidence type="ECO:0000256" key="10">
    <source>
        <dbReference type="ARBA" id="ARBA00022989"/>
    </source>
</evidence>
<dbReference type="GO" id="GO:0098797">
    <property type="term" value="C:plasma membrane protein complex"/>
    <property type="evidence" value="ECO:0007669"/>
    <property type="project" value="TreeGrafter"/>
</dbReference>
<dbReference type="Gene3D" id="3.30.2420.10">
    <property type="entry name" value="TonB"/>
    <property type="match status" value="1"/>
</dbReference>
<evidence type="ECO:0000256" key="11">
    <source>
        <dbReference type="ARBA" id="ARBA00023136"/>
    </source>
</evidence>
<keyword evidence="11" id="KW-0472">Membrane</keyword>
<evidence type="ECO:0000256" key="7">
    <source>
        <dbReference type="ARBA" id="ARBA00022692"/>
    </source>
</evidence>
<comment type="subcellular location">
    <subcellularLocation>
        <location evidence="1 13">Cell inner membrane</location>
        <topology evidence="1 13">Single-pass membrane protein</topology>
        <orientation evidence="1 13">Periplasmic side</orientation>
    </subcellularLocation>
</comment>
<gene>
    <name evidence="16" type="ORF">ABK905_15815</name>
</gene>
<accession>A0AAU7Q5C7</accession>
<feature type="domain" description="TonB C-terminal" evidence="15">
    <location>
        <begin position="73"/>
        <end position="164"/>
    </location>
</feature>
<feature type="region of interest" description="Disordered" evidence="14">
    <location>
        <begin position="1"/>
        <end position="91"/>
    </location>
</feature>
<evidence type="ECO:0000256" key="8">
    <source>
        <dbReference type="ARBA" id="ARBA00022737"/>
    </source>
</evidence>
<evidence type="ECO:0000256" key="2">
    <source>
        <dbReference type="ARBA" id="ARBA00006555"/>
    </source>
</evidence>
<dbReference type="InterPro" id="IPR037682">
    <property type="entry name" value="TonB_C"/>
</dbReference>
<dbReference type="GO" id="GO:0030288">
    <property type="term" value="C:outer membrane-bounded periplasmic space"/>
    <property type="evidence" value="ECO:0007669"/>
    <property type="project" value="InterPro"/>
</dbReference>
<dbReference type="AlphaFoldDB" id="A0AAU7Q5C7"/>
<evidence type="ECO:0000256" key="4">
    <source>
        <dbReference type="ARBA" id="ARBA00022448"/>
    </source>
</evidence>
<evidence type="ECO:0000256" key="14">
    <source>
        <dbReference type="SAM" id="MobiDB-lite"/>
    </source>
</evidence>
<evidence type="ECO:0000256" key="5">
    <source>
        <dbReference type="ARBA" id="ARBA00022475"/>
    </source>
</evidence>
<feature type="compositionally biased region" description="Pro residues" evidence="14">
    <location>
        <begin position="1"/>
        <end position="25"/>
    </location>
</feature>
<evidence type="ECO:0000256" key="9">
    <source>
        <dbReference type="ARBA" id="ARBA00022927"/>
    </source>
</evidence>
<keyword evidence="13" id="KW-0735">Signal-anchor</keyword>
<name>A0AAU7Q5C7_9GAMM</name>
<dbReference type="GO" id="GO:0015031">
    <property type="term" value="P:protein transport"/>
    <property type="evidence" value="ECO:0007669"/>
    <property type="project" value="UniProtKB-UniRule"/>
</dbReference>
<proteinExistence type="inferred from homology"/>
<keyword evidence="5 13" id="KW-1003">Cell membrane</keyword>
<sequence>MKPEPIVEPPAPVQLPKPKPKPQPKPTVKKEVKPRPHKEPTPVKEALTSAPLSEAPVKSTTPPTAAPASSSAKADTGPVALNRQDPDYPDRARALGIEGRVQIQFDVNVDGQVENLRIISATPPNMFERGIREATRRWRYQSGRPGKNVTMTIIFELSGISSHGD</sequence>
<dbReference type="GO" id="GO:0055085">
    <property type="term" value="P:transmembrane transport"/>
    <property type="evidence" value="ECO:0007669"/>
    <property type="project" value="InterPro"/>
</dbReference>
<comment type="function">
    <text evidence="13">Interacts with outer membrane receptor proteins that carry out high-affinity binding and energy dependent uptake into the periplasmic space of specific substrates. It could act to transduce energy from the cytoplasmic membrane to specific energy-requiring processes in the outer membrane, resulting in the release into the periplasm of ligands bound by these outer membrane proteins.</text>
</comment>
<dbReference type="NCBIfam" id="TIGR01352">
    <property type="entry name" value="tonB_Cterm"/>
    <property type="match status" value="1"/>
</dbReference>
<protein>
    <recommendedName>
        <fullName evidence="3 13">Protein TonB</fullName>
    </recommendedName>
</protein>
<comment type="subunit">
    <text evidence="12">Homodimer. Forms a complex with the accessory proteins ExbB and ExbD.</text>
</comment>
<feature type="compositionally biased region" description="Low complexity" evidence="14">
    <location>
        <begin position="55"/>
        <end position="76"/>
    </location>
</feature>
<organism evidence="16">
    <name type="scientific">Acerihabitans sp. KWT182</name>
    <dbReference type="NCBI Taxonomy" id="3157919"/>
    <lineage>
        <taxon>Bacteria</taxon>
        <taxon>Pseudomonadati</taxon>
        <taxon>Pseudomonadota</taxon>
        <taxon>Gammaproteobacteria</taxon>
        <taxon>Enterobacterales</taxon>
        <taxon>Pectobacteriaceae</taxon>
        <taxon>Acerihabitans</taxon>
    </lineage>
</organism>
<dbReference type="PANTHER" id="PTHR33446:SF8">
    <property type="entry name" value="PROTEIN TONB"/>
    <property type="match status" value="1"/>
</dbReference>
<comment type="similarity">
    <text evidence="2 13">Belongs to the TonB family.</text>
</comment>
<evidence type="ECO:0000313" key="16">
    <source>
        <dbReference type="EMBL" id="XBS68250.1"/>
    </source>
</evidence>
<dbReference type="InterPro" id="IPR006260">
    <property type="entry name" value="TonB/TolA_C"/>
</dbReference>
<dbReference type="Pfam" id="PF03544">
    <property type="entry name" value="TonB_C"/>
    <property type="match status" value="1"/>
</dbReference>
<evidence type="ECO:0000256" key="13">
    <source>
        <dbReference type="RuleBase" id="RU362123"/>
    </source>
</evidence>
<feature type="compositionally biased region" description="Basic and acidic residues" evidence="14">
    <location>
        <begin position="28"/>
        <end position="42"/>
    </location>
</feature>
<evidence type="ECO:0000256" key="3">
    <source>
        <dbReference type="ARBA" id="ARBA00022362"/>
    </source>
</evidence>
<dbReference type="SUPFAM" id="SSF74653">
    <property type="entry name" value="TolA/TonB C-terminal domain"/>
    <property type="match status" value="1"/>
</dbReference>
<keyword evidence="4 13" id="KW-0813">Transport</keyword>
<keyword evidence="7" id="KW-0812">Transmembrane</keyword>
<dbReference type="InterPro" id="IPR051045">
    <property type="entry name" value="TonB-dependent_transducer"/>
</dbReference>
<keyword evidence="8" id="KW-0677">Repeat</keyword>
<keyword evidence="10" id="KW-1133">Transmembrane helix</keyword>
<evidence type="ECO:0000256" key="12">
    <source>
        <dbReference type="ARBA" id="ARBA00025849"/>
    </source>
</evidence>
<dbReference type="PANTHER" id="PTHR33446">
    <property type="entry name" value="PROTEIN TONB-RELATED"/>
    <property type="match status" value="1"/>
</dbReference>
<evidence type="ECO:0000259" key="15">
    <source>
        <dbReference type="PROSITE" id="PS52015"/>
    </source>
</evidence>
<keyword evidence="6 13" id="KW-0997">Cell inner membrane</keyword>